<comment type="caution">
    <text evidence="7">The sequence shown here is derived from an EMBL/GenBank/DDBJ whole genome shotgun (WGS) entry which is preliminary data.</text>
</comment>
<feature type="transmembrane region" description="Helical" evidence="6">
    <location>
        <begin position="189"/>
        <end position="210"/>
    </location>
</feature>
<feature type="transmembrane region" description="Helical" evidence="6">
    <location>
        <begin position="41"/>
        <end position="59"/>
    </location>
</feature>
<keyword evidence="3 6" id="KW-0812">Transmembrane</keyword>
<feature type="transmembrane region" description="Helical" evidence="6">
    <location>
        <begin position="71"/>
        <end position="91"/>
    </location>
</feature>
<proteinExistence type="inferred from homology"/>
<dbReference type="InterPro" id="IPR006214">
    <property type="entry name" value="Bax_inhibitor_1-related"/>
</dbReference>
<dbReference type="PANTHER" id="PTHR23291">
    <property type="entry name" value="BAX INHIBITOR-RELATED"/>
    <property type="match status" value="1"/>
</dbReference>
<evidence type="ECO:0000256" key="4">
    <source>
        <dbReference type="ARBA" id="ARBA00022989"/>
    </source>
</evidence>
<evidence type="ECO:0000313" key="7">
    <source>
        <dbReference type="EMBL" id="HIU21992.1"/>
    </source>
</evidence>
<dbReference type="AlphaFoldDB" id="A0A9D1HTF1"/>
<dbReference type="Proteomes" id="UP000824087">
    <property type="component" value="Unassembled WGS sequence"/>
</dbReference>
<name>A0A9D1HTF1_9BACT</name>
<sequence>MGENKIFPKVFLWLFVGLLVSGVTAFYVSNQPNMMYNIYEGNWYFWLVLAELAVVIFLSARIHKMSHMTAIISYLLYSILTGTTLSVIFAAFTTGSIAIVFGITALIFAIFAMIGYTTKADLSKWTNILLIGLLAVIIVGIINIFIGSDMVALVTSIITVILFIGFIAYDIQKIKYLTTVMDDENKIAIIGALELYLDFINIFIHLLSIFGRRD</sequence>
<dbReference type="GO" id="GO:0005886">
    <property type="term" value="C:plasma membrane"/>
    <property type="evidence" value="ECO:0007669"/>
    <property type="project" value="TreeGrafter"/>
</dbReference>
<gene>
    <name evidence="7" type="ORF">IAD49_00200</name>
</gene>
<organism evidence="7 8">
    <name type="scientific">Candidatus Fimihabitans intestinipullorum</name>
    <dbReference type="NCBI Taxonomy" id="2840820"/>
    <lineage>
        <taxon>Bacteria</taxon>
        <taxon>Bacillati</taxon>
        <taxon>Mycoplasmatota</taxon>
        <taxon>Mycoplasmatota incertae sedis</taxon>
        <taxon>Candidatus Fimihabitans</taxon>
    </lineage>
</organism>
<evidence type="ECO:0000256" key="3">
    <source>
        <dbReference type="ARBA" id="ARBA00022692"/>
    </source>
</evidence>
<evidence type="ECO:0000313" key="8">
    <source>
        <dbReference type="Proteomes" id="UP000824087"/>
    </source>
</evidence>
<evidence type="ECO:0000256" key="5">
    <source>
        <dbReference type="ARBA" id="ARBA00023136"/>
    </source>
</evidence>
<feature type="transmembrane region" description="Helical" evidence="6">
    <location>
        <begin position="97"/>
        <end position="116"/>
    </location>
</feature>
<feature type="transmembrane region" description="Helical" evidence="6">
    <location>
        <begin position="152"/>
        <end position="169"/>
    </location>
</feature>
<comment type="similarity">
    <text evidence="2 6">Belongs to the BI1 family.</text>
</comment>
<feature type="transmembrane region" description="Helical" evidence="6">
    <location>
        <begin position="128"/>
        <end position="146"/>
    </location>
</feature>
<keyword evidence="4 6" id="KW-1133">Transmembrane helix</keyword>
<reference evidence="7" key="1">
    <citation type="submission" date="2020-10" db="EMBL/GenBank/DDBJ databases">
        <authorList>
            <person name="Gilroy R."/>
        </authorList>
    </citation>
    <scope>NUCLEOTIDE SEQUENCE</scope>
    <source>
        <strain evidence="7">CHK197-8231</strain>
    </source>
</reference>
<reference evidence="7" key="2">
    <citation type="journal article" date="2021" name="PeerJ">
        <title>Extensive microbial diversity within the chicken gut microbiome revealed by metagenomics and culture.</title>
        <authorList>
            <person name="Gilroy R."/>
            <person name="Ravi A."/>
            <person name="Getino M."/>
            <person name="Pursley I."/>
            <person name="Horton D.L."/>
            <person name="Alikhan N.F."/>
            <person name="Baker D."/>
            <person name="Gharbi K."/>
            <person name="Hall N."/>
            <person name="Watson M."/>
            <person name="Adriaenssens E.M."/>
            <person name="Foster-Nyarko E."/>
            <person name="Jarju S."/>
            <person name="Secka A."/>
            <person name="Antonio M."/>
            <person name="Oren A."/>
            <person name="Chaudhuri R.R."/>
            <person name="La Ragione R."/>
            <person name="Hildebrand F."/>
            <person name="Pallen M.J."/>
        </authorList>
    </citation>
    <scope>NUCLEOTIDE SEQUENCE</scope>
    <source>
        <strain evidence="7">CHK197-8231</strain>
    </source>
</reference>
<evidence type="ECO:0000256" key="2">
    <source>
        <dbReference type="ARBA" id="ARBA00010350"/>
    </source>
</evidence>
<protein>
    <submittedName>
        <fullName evidence="7">Bax inhibitor-1/YccA family protein</fullName>
    </submittedName>
</protein>
<accession>A0A9D1HTF1</accession>
<dbReference type="PANTHER" id="PTHR23291:SF50">
    <property type="entry name" value="PROTEIN LIFEGUARD 4"/>
    <property type="match status" value="1"/>
</dbReference>
<comment type="subcellular location">
    <subcellularLocation>
        <location evidence="1">Membrane</location>
        <topology evidence="1">Multi-pass membrane protein</topology>
    </subcellularLocation>
</comment>
<keyword evidence="5 6" id="KW-0472">Membrane</keyword>
<evidence type="ECO:0000256" key="1">
    <source>
        <dbReference type="ARBA" id="ARBA00004141"/>
    </source>
</evidence>
<dbReference type="EMBL" id="DVML01000002">
    <property type="protein sequence ID" value="HIU21992.1"/>
    <property type="molecule type" value="Genomic_DNA"/>
</dbReference>
<evidence type="ECO:0000256" key="6">
    <source>
        <dbReference type="RuleBase" id="RU004379"/>
    </source>
</evidence>
<dbReference type="CDD" id="cd10432">
    <property type="entry name" value="BI-1-like_bacterial"/>
    <property type="match status" value="1"/>
</dbReference>
<dbReference type="Pfam" id="PF01027">
    <property type="entry name" value="Bax1-I"/>
    <property type="match status" value="1"/>
</dbReference>